<evidence type="ECO:0000256" key="12">
    <source>
        <dbReference type="SAM" id="Phobius"/>
    </source>
</evidence>
<dbReference type="PROSITE" id="PS50109">
    <property type="entry name" value="HIS_KIN"/>
    <property type="match status" value="1"/>
</dbReference>
<keyword evidence="11 12" id="KW-0472">Membrane</keyword>
<sequence length="461" mass="53151">MGQALLHYWDFIKSVGITSSMEEYEKRRLSIFNQLNIFSMVAGLVLTLAGLFSKDHLPPLVWYVVCSPLAIGIIILWLTHEQYYEASRLVYFSVYPIVTCLVYLGKVDAGVSLFFILYGVMAVFFLQKFTSIIFAFCWSAACYILATVVPHDYYFRLASVNYWLYVFHHITALGFIFYTLFLIKKENADYQFSLMGKSRELHRRNLEIGKQKQEIAEKATLLEQQTRELTELNQVKNKLFSVIAHDLKTPMYALRNLFYNMQRYKLSSQEILEMVPGIATEMNYTTSLMENLLQWAKTQMKHATVNPEVLDVQRMVIEVLQLLQLQAENKQVYLESQLDEPIYCYADREMVNLVLRNLLSNAIKFTPKHGTVYVGATERSRQIEIFVQDTGIGMSHENMQRIFGDNYFTTKGTNHETGTGLGLKLCKEFLEKNGGDITVQSEPGKGSTFSFTLPRYDNQVA</sequence>
<evidence type="ECO:0000256" key="2">
    <source>
        <dbReference type="ARBA" id="ARBA00004236"/>
    </source>
</evidence>
<evidence type="ECO:0000256" key="10">
    <source>
        <dbReference type="ARBA" id="ARBA00023012"/>
    </source>
</evidence>
<dbReference type="InterPro" id="IPR003661">
    <property type="entry name" value="HisK_dim/P_dom"/>
</dbReference>
<dbReference type="Proteomes" id="UP000263900">
    <property type="component" value="Chromosome"/>
</dbReference>
<evidence type="ECO:0000256" key="8">
    <source>
        <dbReference type="ARBA" id="ARBA00022777"/>
    </source>
</evidence>
<keyword evidence="12" id="KW-0812">Transmembrane</keyword>
<dbReference type="PRINTS" id="PR00344">
    <property type="entry name" value="BCTRLSENSOR"/>
</dbReference>
<proteinExistence type="predicted"/>
<accession>A0A3B7MPG9</accession>
<dbReference type="SMART" id="SM00388">
    <property type="entry name" value="HisKA"/>
    <property type="match status" value="1"/>
</dbReference>
<keyword evidence="7" id="KW-0547">Nucleotide-binding</keyword>
<dbReference type="Pfam" id="PF02518">
    <property type="entry name" value="HATPase_c"/>
    <property type="match status" value="1"/>
</dbReference>
<dbReference type="InterPro" id="IPR005467">
    <property type="entry name" value="His_kinase_dom"/>
</dbReference>
<evidence type="ECO:0000259" key="13">
    <source>
        <dbReference type="PROSITE" id="PS50109"/>
    </source>
</evidence>
<evidence type="ECO:0000256" key="4">
    <source>
        <dbReference type="ARBA" id="ARBA00022475"/>
    </source>
</evidence>
<evidence type="ECO:0000313" key="14">
    <source>
        <dbReference type="EMBL" id="AXY74950.1"/>
    </source>
</evidence>
<dbReference type="KEGG" id="pseg:D3H65_13555"/>
<dbReference type="GO" id="GO:0000155">
    <property type="term" value="F:phosphorelay sensor kinase activity"/>
    <property type="evidence" value="ECO:0007669"/>
    <property type="project" value="InterPro"/>
</dbReference>
<keyword evidence="10" id="KW-0902">Two-component regulatory system</keyword>
<keyword evidence="6" id="KW-0808">Transferase</keyword>
<comment type="catalytic activity">
    <reaction evidence="1">
        <text>ATP + protein L-histidine = ADP + protein N-phospho-L-histidine.</text>
        <dbReference type="EC" id="2.7.13.3"/>
    </reaction>
</comment>
<dbReference type="SUPFAM" id="SSF55874">
    <property type="entry name" value="ATPase domain of HSP90 chaperone/DNA topoisomerase II/histidine kinase"/>
    <property type="match status" value="1"/>
</dbReference>
<dbReference type="InterPro" id="IPR036890">
    <property type="entry name" value="HATPase_C_sf"/>
</dbReference>
<feature type="transmembrane region" description="Helical" evidence="12">
    <location>
        <begin position="35"/>
        <end position="54"/>
    </location>
</feature>
<keyword evidence="15" id="KW-1185">Reference proteome</keyword>
<evidence type="ECO:0000256" key="6">
    <source>
        <dbReference type="ARBA" id="ARBA00022679"/>
    </source>
</evidence>
<dbReference type="EMBL" id="CP032157">
    <property type="protein sequence ID" value="AXY74950.1"/>
    <property type="molecule type" value="Genomic_DNA"/>
</dbReference>
<dbReference type="GO" id="GO:0005524">
    <property type="term" value="F:ATP binding"/>
    <property type="evidence" value="ECO:0007669"/>
    <property type="project" value="UniProtKB-KW"/>
</dbReference>
<keyword evidence="9" id="KW-0067">ATP-binding</keyword>
<dbReference type="InterPro" id="IPR050736">
    <property type="entry name" value="Sensor_HK_Regulatory"/>
</dbReference>
<dbReference type="InterPro" id="IPR004358">
    <property type="entry name" value="Sig_transdc_His_kin-like_C"/>
</dbReference>
<evidence type="ECO:0000256" key="9">
    <source>
        <dbReference type="ARBA" id="ARBA00022840"/>
    </source>
</evidence>
<dbReference type="PANTHER" id="PTHR43711">
    <property type="entry name" value="TWO-COMPONENT HISTIDINE KINASE"/>
    <property type="match status" value="1"/>
</dbReference>
<feature type="domain" description="Histidine kinase" evidence="13">
    <location>
        <begin position="242"/>
        <end position="457"/>
    </location>
</feature>
<evidence type="ECO:0000313" key="15">
    <source>
        <dbReference type="Proteomes" id="UP000263900"/>
    </source>
</evidence>
<dbReference type="EC" id="2.7.13.3" evidence="3"/>
<gene>
    <name evidence="14" type="ORF">D3H65_13555</name>
</gene>
<dbReference type="FunFam" id="3.30.565.10:FF:000023">
    <property type="entry name" value="PAS domain-containing sensor histidine kinase"/>
    <property type="match status" value="1"/>
</dbReference>
<evidence type="ECO:0000256" key="7">
    <source>
        <dbReference type="ARBA" id="ARBA00022741"/>
    </source>
</evidence>
<keyword evidence="12" id="KW-1133">Transmembrane helix</keyword>
<name>A0A3B7MPG9_9BACT</name>
<feature type="transmembrane region" description="Helical" evidence="12">
    <location>
        <begin position="133"/>
        <end position="150"/>
    </location>
</feature>
<keyword evidence="5" id="KW-0597">Phosphoprotein</keyword>
<dbReference type="Gene3D" id="1.10.287.130">
    <property type="match status" value="1"/>
</dbReference>
<protein>
    <recommendedName>
        <fullName evidence="3">histidine kinase</fullName>
        <ecNumber evidence="3">2.7.13.3</ecNumber>
    </recommendedName>
</protein>
<evidence type="ECO:0000256" key="5">
    <source>
        <dbReference type="ARBA" id="ARBA00022553"/>
    </source>
</evidence>
<dbReference type="AlphaFoldDB" id="A0A3B7MPG9"/>
<dbReference type="SUPFAM" id="SSF47384">
    <property type="entry name" value="Homodimeric domain of signal transducing histidine kinase"/>
    <property type="match status" value="1"/>
</dbReference>
<dbReference type="GO" id="GO:0005886">
    <property type="term" value="C:plasma membrane"/>
    <property type="evidence" value="ECO:0007669"/>
    <property type="project" value="UniProtKB-SubCell"/>
</dbReference>
<evidence type="ECO:0000256" key="11">
    <source>
        <dbReference type="ARBA" id="ARBA00023136"/>
    </source>
</evidence>
<dbReference type="CDD" id="cd00082">
    <property type="entry name" value="HisKA"/>
    <property type="match status" value="1"/>
</dbReference>
<dbReference type="InterPro" id="IPR036097">
    <property type="entry name" value="HisK_dim/P_sf"/>
</dbReference>
<evidence type="ECO:0000256" key="3">
    <source>
        <dbReference type="ARBA" id="ARBA00012438"/>
    </source>
</evidence>
<dbReference type="SMART" id="SM00387">
    <property type="entry name" value="HATPase_c"/>
    <property type="match status" value="1"/>
</dbReference>
<dbReference type="Gene3D" id="3.30.565.10">
    <property type="entry name" value="Histidine kinase-like ATPase, C-terminal domain"/>
    <property type="match status" value="1"/>
</dbReference>
<evidence type="ECO:0000256" key="1">
    <source>
        <dbReference type="ARBA" id="ARBA00000085"/>
    </source>
</evidence>
<organism evidence="14 15">
    <name type="scientific">Paraflavitalea soli</name>
    <dbReference type="NCBI Taxonomy" id="2315862"/>
    <lineage>
        <taxon>Bacteria</taxon>
        <taxon>Pseudomonadati</taxon>
        <taxon>Bacteroidota</taxon>
        <taxon>Chitinophagia</taxon>
        <taxon>Chitinophagales</taxon>
        <taxon>Chitinophagaceae</taxon>
        <taxon>Paraflavitalea</taxon>
    </lineage>
</organism>
<dbReference type="OrthoDB" id="9810447at2"/>
<keyword evidence="8 14" id="KW-0418">Kinase</keyword>
<feature type="transmembrane region" description="Helical" evidence="12">
    <location>
        <begin position="162"/>
        <end position="183"/>
    </location>
</feature>
<comment type="subcellular location">
    <subcellularLocation>
        <location evidence="2">Cell membrane</location>
    </subcellularLocation>
</comment>
<keyword evidence="4" id="KW-1003">Cell membrane</keyword>
<reference evidence="14 15" key="1">
    <citation type="submission" date="2018-09" db="EMBL/GenBank/DDBJ databases">
        <title>Genome sequencing of strain 6GH32-13.</title>
        <authorList>
            <person name="Weon H.-Y."/>
            <person name="Heo J."/>
            <person name="Kwon S.-W."/>
        </authorList>
    </citation>
    <scope>NUCLEOTIDE SEQUENCE [LARGE SCALE GENOMIC DNA]</scope>
    <source>
        <strain evidence="14 15">5GH32-13</strain>
    </source>
</reference>
<dbReference type="InterPro" id="IPR003594">
    <property type="entry name" value="HATPase_dom"/>
</dbReference>
<dbReference type="PANTHER" id="PTHR43711:SF1">
    <property type="entry name" value="HISTIDINE KINASE 1"/>
    <property type="match status" value="1"/>
</dbReference>
<feature type="transmembrane region" description="Helical" evidence="12">
    <location>
        <begin position="60"/>
        <end position="79"/>
    </location>
</feature>